<dbReference type="Gene3D" id="3.40.50.720">
    <property type="entry name" value="NAD(P)-binding Rossmann-like Domain"/>
    <property type="match status" value="1"/>
</dbReference>
<name>A0AAD1ES88_LACCA</name>
<dbReference type="EMBL" id="AP012544">
    <property type="protein sequence ID" value="BAN73655.1"/>
    <property type="molecule type" value="Genomic_DNA"/>
</dbReference>
<accession>A0AAD1ES88</accession>
<evidence type="ECO:0000313" key="1">
    <source>
        <dbReference type="EMBL" id="BAN73655.1"/>
    </source>
</evidence>
<reference evidence="1 2" key="1">
    <citation type="journal article" date="2013" name="PLoS ONE">
        <title>Genomic Adaptation of the Lactobacillus casei Group.</title>
        <authorList>
            <person name="Toh H."/>
            <person name="Oshima K."/>
            <person name="Nakano A."/>
            <person name="Takahata M."/>
            <person name="Murakami M."/>
            <person name="Takaki T."/>
            <person name="Nishiyama H."/>
            <person name="Igimi S."/>
            <person name="Hattori M."/>
            <person name="Morita H."/>
        </authorList>
    </citation>
    <scope>NUCLEOTIDE SEQUENCE [LARGE SCALE GENOMIC DNA]</scope>
    <source>
        <strain evidence="1 2">ATCC 393</strain>
    </source>
</reference>
<dbReference type="AlphaFoldDB" id="A0AAD1ES88"/>
<organism evidence="1 2">
    <name type="scientific">Lacticaseibacillus casei DSM 20011 = JCM 1134 = ATCC 393</name>
    <dbReference type="NCBI Taxonomy" id="1423732"/>
    <lineage>
        <taxon>Bacteria</taxon>
        <taxon>Bacillati</taxon>
        <taxon>Bacillota</taxon>
        <taxon>Bacilli</taxon>
        <taxon>Lactobacillales</taxon>
        <taxon>Lactobacillaceae</taxon>
        <taxon>Lacticaseibacillus</taxon>
    </lineage>
</organism>
<protein>
    <submittedName>
        <fullName evidence="1">Truncated NADH-flavin reductase</fullName>
    </submittedName>
</protein>
<proteinExistence type="predicted"/>
<gene>
    <name evidence="1" type="ORF">LBCZ_0487</name>
</gene>
<sequence>MDALSVPWGSGRGYLHLDFTTHLISLLRNTDTLAVFILGSASLSMPGADHPMILDFPESAASQPWYDGAKYQYYEYRFLQMTDNVNWIGISASEAFPTGPATSYVAGKDTLLVGEDGQSHITTGNMALAILDQLERPTALQDRITVRDADA</sequence>
<evidence type="ECO:0000313" key="2">
    <source>
        <dbReference type="Proteomes" id="UP000015560"/>
    </source>
</evidence>
<dbReference type="Proteomes" id="UP000015560">
    <property type="component" value="Chromosome"/>
</dbReference>